<evidence type="ECO:0000256" key="1">
    <source>
        <dbReference type="SAM" id="Phobius"/>
    </source>
</evidence>
<feature type="transmembrane region" description="Helical" evidence="1">
    <location>
        <begin position="241"/>
        <end position="259"/>
    </location>
</feature>
<proteinExistence type="predicted"/>
<dbReference type="PANTHER" id="PTHR41282">
    <property type="entry name" value="CONSERVED TRANSMEMBRANE PROTEIN-RELATED"/>
    <property type="match status" value="1"/>
</dbReference>
<feature type="transmembrane region" description="Helical" evidence="1">
    <location>
        <begin position="165"/>
        <end position="187"/>
    </location>
</feature>
<gene>
    <name evidence="2" type="ORF">GCM10022287_26070</name>
</gene>
<name>A0ABP8A450_9MICO</name>
<dbReference type="Pfam" id="PF12811">
    <property type="entry name" value="BaxI_1"/>
    <property type="match status" value="1"/>
</dbReference>
<keyword evidence="1" id="KW-0472">Membrane</keyword>
<evidence type="ECO:0000313" key="3">
    <source>
        <dbReference type="Proteomes" id="UP001501079"/>
    </source>
</evidence>
<comment type="caution">
    <text evidence="2">The sequence shown here is derived from an EMBL/GenBank/DDBJ whole genome shotgun (WGS) entry which is preliminary data.</text>
</comment>
<feature type="transmembrane region" description="Helical" evidence="1">
    <location>
        <begin position="131"/>
        <end position="153"/>
    </location>
</feature>
<evidence type="ECO:0000313" key="2">
    <source>
        <dbReference type="EMBL" id="GAA4177367.1"/>
    </source>
</evidence>
<feature type="transmembrane region" description="Helical" evidence="1">
    <location>
        <begin position="207"/>
        <end position="229"/>
    </location>
</feature>
<dbReference type="EMBL" id="BAABBW010000004">
    <property type="protein sequence ID" value="GAA4177367.1"/>
    <property type="molecule type" value="Genomic_DNA"/>
</dbReference>
<keyword evidence="3" id="KW-1185">Reference proteome</keyword>
<reference evidence="3" key="1">
    <citation type="journal article" date="2019" name="Int. J. Syst. Evol. Microbiol.">
        <title>The Global Catalogue of Microorganisms (GCM) 10K type strain sequencing project: providing services to taxonomists for standard genome sequencing and annotation.</title>
        <authorList>
            <consortium name="The Broad Institute Genomics Platform"/>
            <consortium name="The Broad Institute Genome Sequencing Center for Infectious Disease"/>
            <person name="Wu L."/>
            <person name="Ma J."/>
        </authorList>
    </citation>
    <scope>NUCLEOTIDE SEQUENCE [LARGE SCALE GENOMIC DNA]</scope>
    <source>
        <strain evidence="3">JCM 17591</strain>
    </source>
</reference>
<organism evidence="2 3">
    <name type="scientific">Gryllotalpicola koreensis</name>
    <dbReference type="NCBI Taxonomy" id="993086"/>
    <lineage>
        <taxon>Bacteria</taxon>
        <taxon>Bacillati</taxon>
        <taxon>Actinomycetota</taxon>
        <taxon>Actinomycetes</taxon>
        <taxon>Micrococcales</taxon>
        <taxon>Microbacteriaceae</taxon>
        <taxon>Gryllotalpicola</taxon>
    </lineage>
</organism>
<dbReference type="Proteomes" id="UP001501079">
    <property type="component" value="Unassembled WGS sequence"/>
</dbReference>
<accession>A0ABP8A450</accession>
<dbReference type="PANTHER" id="PTHR41282:SF1">
    <property type="entry name" value="CONSERVED TRANSMEMBRANE PROTEIN-RELATED"/>
    <property type="match status" value="1"/>
</dbReference>
<feature type="transmembrane region" description="Helical" evidence="1">
    <location>
        <begin position="107"/>
        <end position="125"/>
    </location>
</feature>
<keyword evidence="1" id="KW-0812">Transmembrane</keyword>
<keyword evidence="1" id="KW-1133">Transmembrane helix</keyword>
<dbReference type="InterPro" id="IPR010539">
    <property type="entry name" value="BaxI_1-like"/>
</dbReference>
<sequence>MAASNNPALNRVPAFRAAGAPRPVDPSTVGEAPDLEALFTARSAGAAETGRMSYEDTVIKTVSLFAVLLAAGVVGWFVPALAIVGAIVGLVLGLVNAFKRKPSPALIIVYAAAQGLFLGGISSIFETVFGGVVIQAVIATLGVFGVMLALFASGKVRASNRLTKVFLGAMVGYLVYSLVNVGLMMFGGVSSNLAFGLNSMTFMGIPLGLIVGILAVLMGAYSLVLDFEFIKNGVENRAPRVYGWQGAFGLMVTLIWLYVEFLRLFAILSRN</sequence>
<dbReference type="RefSeq" id="WP_344755099.1">
    <property type="nucleotide sequence ID" value="NZ_BAABBW010000004.1"/>
</dbReference>
<protein>
    <submittedName>
        <fullName evidence="2">Bax inhibitor-1/YccA family protein</fullName>
    </submittedName>
</protein>
<feature type="transmembrane region" description="Helical" evidence="1">
    <location>
        <begin position="62"/>
        <end position="95"/>
    </location>
</feature>
<dbReference type="PIRSF" id="PIRSF009160">
    <property type="entry name" value="UCP009160"/>
    <property type="match status" value="1"/>
</dbReference>